<feature type="transmembrane region" description="Helical" evidence="4">
    <location>
        <begin position="298"/>
        <end position="318"/>
    </location>
</feature>
<comment type="caution">
    <text evidence="6">The sequence shown here is derived from an EMBL/GenBank/DDBJ whole genome shotgun (WGS) entry which is preliminary data.</text>
</comment>
<feature type="transmembrane region" description="Helical" evidence="4">
    <location>
        <begin position="330"/>
        <end position="351"/>
    </location>
</feature>
<dbReference type="GO" id="GO:0016757">
    <property type="term" value="F:glycosyltransferase activity"/>
    <property type="evidence" value="ECO:0007669"/>
    <property type="project" value="UniProtKB-KW"/>
</dbReference>
<proteinExistence type="inferred from homology"/>
<dbReference type="SUPFAM" id="SSF53448">
    <property type="entry name" value="Nucleotide-diphospho-sugar transferases"/>
    <property type="match status" value="1"/>
</dbReference>
<keyword evidence="7" id="KW-1185">Reference proteome</keyword>
<keyword evidence="4" id="KW-0472">Membrane</keyword>
<evidence type="ECO:0000256" key="3">
    <source>
        <dbReference type="ARBA" id="ARBA00022679"/>
    </source>
</evidence>
<dbReference type="InterPro" id="IPR029044">
    <property type="entry name" value="Nucleotide-diphossugar_trans"/>
</dbReference>
<dbReference type="Proteomes" id="UP000011135">
    <property type="component" value="Unassembled WGS sequence"/>
</dbReference>
<keyword evidence="4" id="KW-1133">Transmembrane helix</keyword>
<keyword evidence="2" id="KW-0328">Glycosyltransferase</keyword>
<dbReference type="Gene3D" id="3.90.550.10">
    <property type="entry name" value="Spore Coat Polysaccharide Biosynthesis Protein SpsA, Chain A"/>
    <property type="match status" value="1"/>
</dbReference>
<evidence type="ECO:0000256" key="4">
    <source>
        <dbReference type="SAM" id="Phobius"/>
    </source>
</evidence>
<dbReference type="AlphaFoldDB" id="L8JMV9"/>
<dbReference type="EMBL" id="AMZN01000070">
    <property type="protein sequence ID" value="ELR69578.1"/>
    <property type="molecule type" value="Genomic_DNA"/>
</dbReference>
<feature type="transmembrane region" description="Helical" evidence="4">
    <location>
        <begin position="271"/>
        <end position="292"/>
    </location>
</feature>
<evidence type="ECO:0000259" key="5">
    <source>
        <dbReference type="Pfam" id="PF00535"/>
    </source>
</evidence>
<accession>L8JMV9</accession>
<organism evidence="6 7">
    <name type="scientific">Fulvivirga imtechensis AK7</name>
    <dbReference type="NCBI Taxonomy" id="1237149"/>
    <lineage>
        <taxon>Bacteria</taxon>
        <taxon>Pseudomonadati</taxon>
        <taxon>Bacteroidota</taxon>
        <taxon>Cytophagia</taxon>
        <taxon>Cytophagales</taxon>
        <taxon>Fulvivirgaceae</taxon>
        <taxon>Fulvivirga</taxon>
    </lineage>
</organism>
<dbReference type="PANTHER" id="PTHR43630:SF1">
    <property type="entry name" value="POLY-BETA-1,6-N-ACETYL-D-GLUCOSAMINE SYNTHASE"/>
    <property type="match status" value="1"/>
</dbReference>
<comment type="similarity">
    <text evidence="1">Belongs to the glycosyltransferase 2 family.</text>
</comment>
<gene>
    <name evidence="6" type="ORF">C900_04803</name>
</gene>
<evidence type="ECO:0000313" key="6">
    <source>
        <dbReference type="EMBL" id="ELR69578.1"/>
    </source>
</evidence>
<reference evidence="6 7" key="1">
    <citation type="submission" date="2012-12" db="EMBL/GenBank/DDBJ databases">
        <title>Genome assembly of Fulvivirga imtechensis AK7.</title>
        <authorList>
            <person name="Nupur N."/>
            <person name="Khatri I."/>
            <person name="Kumar R."/>
            <person name="Subramanian S."/>
            <person name="Pinnaka A."/>
        </authorList>
    </citation>
    <scope>NUCLEOTIDE SEQUENCE [LARGE SCALE GENOMIC DNA]</scope>
    <source>
        <strain evidence="6 7">AK7</strain>
    </source>
</reference>
<dbReference type="eggNOG" id="COG1215">
    <property type="taxonomic scope" value="Bacteria"/>
</dbReference>
<keyword evidence="4" id="KW-0812">Transmembrane</keyword>
<protein>
    <submittedName>
        <fullName evidence="6">Polysaccharide-forming b-glycosyltransferase-related protein</fullName>
    </submittedName>
</protein>
<dbReference type="Pfam" id="PF00535">
    <property type="entry name" value="Glycos_transf_2"/>
    <property type="match status" value="1"/>
</dbReference>
<evidence type="ECO:0000256" key="1">
    <source>
        <dbReference type="ARBA" id="ARBA00006739"/>
    </source>
</evidence>
<evidence type="ECO:0000313" key="7">
    <source>
        <dbReference type="Proteomes" id="UP000011135"/>
    </source>
</evidence>
<feature type="domain" description="Glycosyltransferase 2-like" evidence="5">
    <location>
        <begin position="44"/>
        <end position="166"/>
    </location>
</feature>
<dbReference type="InterPro" id="IPR001173">
    <property type="entry name" value="Glyco_trans_2-like"/>
</dbReference>
<evidence type="ECO:0000256" key="2">
    <source>
        <dbReference type="ARBA" id="ARBA00022676"/>
    </source>
</evidence>
<dbReference type="PANTHER" id="PTHR43630">
    <property type="entry name" value="POLY-BETA-1,6-N-ACETYL-D-GLUCOSAMINE SYNTHASE"/>
    <property type="match status" value="1"/>
</dbReference>
<sequence>MSVATALIFVCMTTLVIDVLLLISWLFGQQEVESTGPGVWPTVSILVAARNEAPNIIRCLDSLTRLEYPADKLEILIGDDASEDDTCQIAVDFARNNTRIKVLPIKEKLGNARGKANVLARLAKEATGDLYFITDADVSVPPGWIKGMLRGARPGVGIVTGLTGVADNKMQHIDWLFALGMVKVITDLKYPVTTMGNNMYVTKEAYQSVGGYETIPFSITEDFELFKQVRKEGYDVVQLYNNNVLAWSKGVKGFFNLLNQRKRWMHGAVQLPWPIVSLLTFQAFYFPAVLSLLFLDPYLATAIFVVKVLVQDCFIVLLHRRLKIRIAYGALLLYEFYSLILSLLSSIFFLIPVKIMWKGRKY</sequence>
<dbReference type="STRING" id="1237149.C900_04803"/>
<feature type="transmembrane region" description="Helical" evidence="4">
    <location>
        <begin position="6"/>
        <end position="27"/>
    </location>
</feature>
<keyword evidence="3 6" id="KW-0808">Transferase</keyword>
<name>L8JMV9_9BACT</name>